<dbReference type="OrthoDB" id="384721at2"/>
<evidence type="ECO:0000259" key="1">
    <source>
        <dbReference type="PROSITE" id="PS51704"/>
    </source>
</evidence>
<dbReference type="PANTHER" id="PTHR46211:SF1">
    <property type="entry name" value="GLYCEROPHOSPHODIESTER PHOSPHODIESTERASE, CYTOPLASMIC"/>
    <property type="match status" value="1"/>
</dbReference>
<keyword evidence="3" id="KW-1185">Reference proteome</keyword>
<dbReference type="KEGG" id="ssm:Spirs_3872"/>
<dbReference type="RefSeq" id="WP_013256416.1">
    <property type="nucleotide sequence ID" value="NC_014364.1"/>
</dbReference>
<dbReference type="Pfam" id="PF03009">
    <property type="entry name" value="GDPD"/>
    <property type="match status" value="1"/>
</dbReference>
<dbReference type="HOGENOM" id="CLU_030006_3_6_12"/>
<dbReference type="Proteomes" id="UP000002318">
    <property type="component" value="Chromosome"/>
</dbReference>
<gene>
    <name evidence="2" type="ordered locus">Spirs_3872</name>
</gene>
<feature type="domain" description="GP-PDE" evidence="1">
    <location>
        <begin position="6"/>
        <end position="232"/>
    </location>
</feature>
<dbReference type="PANTHER" id="PTHR46211">
    <property type="entry name" value="GLYCEROPHOSPHORYL DIESTER PHOSPHODIESTERASE"/>
    <property type="match status" value="1"/>
</dbReference>
<dbReference type="PROSITE" id="PS51704">
    <property type="entry name" value="GP_PDE"/>
    <property type="match status" value="1"/>
</dbReference>
<organism evidence="2 3">
    <name type="scientific">Sediminispirochaeta smaragdinae (strain DSM 11293 / JCM 15392 / SEBR 4228)</name>
    <name type="common">Spirochaeta smaragdinae</name>
    <dbReference type="NCBI Taxonomy" id="573413"/>
    <lineage>
        <taxon>Bacteria</taxon>
        <taxon>Pseudomonadati</taxon>
        <taxon>Spirochaetota</taxon>
        <taxon>Spirochaetia</taxon>
        <taxon>Spirochaetales</taxon>
        <taxon>Spirochaetaceae</taxon>
        <taxon>Sediminispirochaeta</taxon>
    </lineage>
</organism>
<evidence type="ECO:0000313" key="3">
    <source>
        <dbReference type="Proteomes" id="UP000002318"/>
    </source>
</evidence>
<dbReference type="SUPFAM" id="SSF51695">
    <property type="entry name" value="PLC-like phosphodiesterases"/>
    <property type="match status" value="1"/>
</dbReference>
<dbReference type="GO" id="GO:0006629">
    <property type="term" value="P:lipid metabolic process"/>
    <property type="evidence" value="ECO:0007669"/>
    <property type="project" value="InterPro"/>
</dbReference>
<sequence>MTTEHRPLITVHSGGFSTPANSMAYLKLACEKRPDIIEIDVRATLDNVVILSHDPAVGDSVIAEATSAQLFETNPTVITLEQALRICEDHRIGLNLDIKEQRVIDPLLRILDRHESERPFIFSGCGRPEVEELHRKSPRSRVLYNADPWDWKKVPDYRDYMRAQLSAVKELNCFGLNISCEDLRPEFMGYSRLYDIPILVWTVDDEERMQELITLGVYSITTNNVDLLRTVLRRNSGRKLRLYDTDWIKHPKQ</sequence>
<dbReference type="GO" id="GO:0008081">
    <property type="term" value="F:phosphoric diester hydrolase activity"/>
    <property type="evidence" value="ECO:0007669"/>
    <property type="project" value="InterPro"/>
</dbReference>
<accession>E1R8Y8</accession>
<dbReference type="EMBL" id="CP002116">
    <property type="protein sequence ID" value="ADK82957.1"/>
    <property type="molecule type" value="Genomic_DNA"/>
</dbReference>
<dbReference type="CDD" id="cd08556">
    <property type="entry name" value="GDPD"/>
    <property type="match status" value="1"/>
</dbReference>
<dbReference type="InterPro" id="IPR017946">
    <property type="entry name" value="PLC-like_Pdiesterase_TIM-brl"/>
</dbReference>
<proteinExistence type="predicted"/>
<name>E1R8Y8_SEDSS</name>
<dbReference type="eggNOG" id="COG0584">
    <property type="taxonomic scope" value="Bacteria"/>
</dbReference>
<dbReference type="Gene3D" id="3.20.20.190">
    <property type="entry name" value="Phosphatidylinositol (PI) phosphodiesterase"/>
    <property type="match status" value="1"/>
</dbReference>
<dbReference type="InterPro" id="IPR030395">
    <property type="entry name" value="GP_PDE_dom"/>
</dbReference>
<reference evidence="2 3" key="1">
    <citation type="journal article" date="2010" name="Stand. Genomic Sci.">
        <title>Complete genome sequence of Spirochaeta smaragdinae type strain (SEBR 4228).</title>
        <authorList>
            <person name="Mavromatis K."/>
            <person name="Yasawong M."/>
            <person name="Chertkov O."/>
            <person name="Lapidus A."/>
            <person name="Lucas S."/>
            <person name="Nolan M."/>
            <person name="Del Rio T.G."/>
            <person name="Tice H."/>
            <person name="Cheng J.F."/>
            <person name="Pitluck S."/>
            <person name="Liolios K."/>
            <person name="Ivanova N."/>
            <person name="Tapia R."/>
            <person name="Han C."/>
            <person name="Bruce D."/>
            <person name="Goodwin L."/>
            <person name="Pati A."/>
            <person name="Chen A."/>
            <person name="Palaniappan K."/>
            <person name="Land M."/>
            <person name="Hauser L."/>
            <person name="Chang Y.J."/>
            <person name="Jeffries C.D."/>
            <person name="Detter J.C."/>
            <person name="Rohde M."/>
            <person name="Brambilla E."/>
            <person name="Spring S."/>
            <person name="Goker M."/>
            <person name="Sikorski J."/>
            <person name="Woyke T."/>
            <person name="Bristow J."/>
            <person name="Eisen J.A."/>
            <person name="Markowitz V."/>
            <person name="Hugenholtz P."/>
            <person name="Klenk H.P."/>
            <person name="Kyrpides N.C."/>
        </authorList>
    </citation>
    <scope>NUCLEOTIDE SEQUENCE [LARGE SCALE GENOMIC DNA]</scope>
    <source>
        <strain evidence="3">DSM 11293 / JCM 15392 / SEBR 4228</strain>
    </source>
</reference>
<evidence type="ECO:0000313" key="2">
    <source>
        <dbReference type="EMBL" id="ADK82957.1"/>
    </source>
</evidence>
<dbReference type="AlphaFoldDB" id="E1R8Y8"/>
<dbReference type="STRING" id="573413.Spirs_3872"/>
<protein>
    <submittedName>
        <fullName evidence="2">Glycerophosphoryl diester phosphodiesterase</fullName>
    </submittedName>
</protein>